<dbReference type="InterPro" id="IPR028939">
    <property type="entry name" value="P5C_Rdtase_cat_N"/>
</dbReference>
<accession>A0A2W4YMF0</accession>
<dbReference type="AlphaFoldDB" id="A0A2W4YMF0"/>
<dbReference type="Gene3D" id="3.40.50.720">
    <property type="entry name" value="NAD(P)-binding Rossmann-like Domain"/>
    <property type="match status" value="1"/>
</dbReference>
<name>A0A2W4YMF0_9CYAN</name>
<proteinExistence type="predicted"/>
<dbReference type="InterPro" id="IPR051267">
    <property type="entry name" value="STEAP_metalloreductase"/>
</dbReference>
<dbReference type="Pfam" id="PF03807">
    <property type="entry name" value="F420_oxidored"/>
    <property type="match status" value="1"/>
</dbReference>
<dbReference type="SUPFAM" id="SSF51735">
    <property type="entry name" value="NAD(P)-binding Rossmann-fold domains"/>
    <property type="match status" value="1"/>
</dbReference>
<dbReference type="InterPro" id="IPR036291">
    <property type="entry name" value="NAD(P)-bd_dom_sf"/>
</dbReference>
<evidence type="ECO:0000259" key="2">
    <source>
        <dbReference type="Pfam" id="PF03807"/>
    </source>
</evidence>
<evidence type="ECO:0000313" key="3">
    <source>
        <dbReference type="EMBL" id="PZO44148.1"/>
    </source>
</evidence>
<evidence type="ECO:0000256" key="1">
    <source>
        <dbReference type="ARBA" id="ARBA00023002"/>
    </source>
</evidence>
<protein>
    <recommendedName>
        <fullName evidence="2">Pyrroline-5-carboxylate reductase catalytic N-terminal domain-containing protein</fullName>
    </recommendedName>
</protein>
<keyword evidence="1" id="KW-0560">Oxidoreductase</keyword>
<reference evidence="3 4" key="2">
    <citation type="submission" date="2018-06" db="EMBL/GenBank/DDBJ databases">
        <title>Metagenomic assembly of (sub)arctic Cyanobacteria and their associated microbiome from non-axenic cultures.</title>
        <authorList>
            <person name="Baurain D."/>
        </authorList>
    </citation>
    <scope>NUCLEOTIDE SEQUENCE [LARGE SCALE GENOMIC DNA]</scope>
    <source>
        <strain evidence="3">ULC066bin1</strain>
    </source>
</reference>
<dbReference type="Proteomes" id="UP000249467">
    <property type="component" value="Unassembled WGS sequence"/>
</dbReference>
<dbReference type="GO" id="GO:0016491">
    <property type="term" value="F:oxidoreductase activity"/>
    <property type="evidence" value="ECO:0007669"/>
    <property type="project" value="UniProtKB-KW"/>
</dbReference>
<sequence length="212" mass="22877">MKIAFIGTGNVGAPLSDRLQKLGHQVFIAARDPQSKSVLEATSRNSALIVKSPLEAVQEAEIVFLATPFNAIETALAPVKSLLDGKILVDCTNPVGANLSHGLQSQISGSETVQEFVPNTHVVKAFTIYGYENFEDSTYAGYGDLKPAMLIAGNDQSAKEMVSSLCSQLGWEPVDTGKLSMSLHLEHMTLLWIQMARVQGKGAGFVWAMLQR</sequence>
<dbReference type="PANTHER" id="PTHR14239">
    <property type="entry name" value="DUDULIN-RELATED"/>
    <property type="match status" value="1"/>
</dbReference>
<reference evidence="3 4" key="1">
    <citation type="submission" date="2018-04" db="EMBL/GenBank/DDBJ databases">
        <authorList>
            <person name="Go L.Y."/>
            <person name="Mitchell J.A."/>
        </authorList>
    </citation>
    <scope>NUCLEOTIDE SEQUENCE [LARGE SCALE GENOMIC DNA]</scope>
    <source>
        <strain evidence="3">ULC066bin1</strain>
    </source>
</reference>
<organism evidence="3 4">
    <name type="scientific">Pseudanabaena frigida</name>
    <dbReference type="NCBI Taxonomy" id="945775"/>
    <lineage>
        <taxon>Bacteria</taxon>
        <taxon>Bacillati</taxon>
        <taxon>Cyanobacteriota</taxon>
        <taxon>Cyanophyceae</taxon>
        <taxon>Pseudanabaenales</taxon>
        <taxon>Pseudanabaenaceae</taxon>
        <taxon>Pseudanabaena</taxon>
    </lineage>
</organism>
<dbReference type="EMBL" id="QBML01000003">
    <property type="protein sequence ID" value="PZO44148.1"/>
    <property type="molecule type" value="Genomic_DNA"/>
</dbReference>
<comment type="caution">
    <text evidence="3">The sequence shown here is derived from an EMBL/GenBank/DDBJ whole genome shotgun (WGS) entry which is preliminary data.</text>
</comment>
<evidence type="ECO:0000313" key="4">
    <source>
        <dbReference type="Proteomes" id="UP000249467"/>
    </source>
</evidence>
<feature type="domain" description="Pyrroline-5-carboxylate reductase catalytic N-terminal" evidence="2">
    <location>
        <begin position="2"/>
        <end position="94"/>
    </location>
</feature>
<gene>
    <name evidence="3" type="ORF">DCF19_02790</name>
</gene>